<proteinExistence type="predicted"/>
<name>A0AA88NQE5_CHASR</name>
<evidence type="ECO:0000313" key="2">
    <source>
        <dbReference type="Proteomes" id="UP001187415"/>
    </source>
</evidence>
<organism evidence="1 2">
    <name type="scientific">Channa striata</name>
    <name type="common">Snakehead murrel</name>
    <name type="synonym">Ophicephalus striatus</name>
    <dbReference type="NCBI Taxonomy" id="64152"/>
    <lineage>
        <taxon>Eukaryota</taxon>
        <taxon>Metazoa</taxon>
        <taxon>Chordata</taxon>
        <taxon>Craniata</taxon>
        <taxon>Vertebrata</taxon>
        <taxon>Euteleostomi</taxon>
        <taxon>Actinopterygii</taxon>
        <taxon>Neopterygii</taxon>
        <taxon>Teleostei</taxon>
        <taxon>Neoteleostei</taxon>
        <taxon>Acanthomorphata</taxon>
        <taxon>Anabantaria</taxon>
        <taxon>Anabantiformes</taxon>
        <taxon>Channoidei</taxon>
        <taxon>Channidae</taxon>
        <taxon>Channa</taxon>
    </lineage>
</organism>
<dbReference type="Proteomes" id="UP001187415">
    <property type="component" value="Unassembled WGS sequence"/>
</dbReference>
<protein>
    <submittedName>
        <fullName evidence="1">Uncharacterized protein</fullName>
    </submittedName>
</protein>
<keyword evidence="2" id="KW-1185">Reference proteome</keyword>
<gene>
    <name evidence="1" type="ORF">Q5P01_001144</name>
</gene>
<dbReference type="AlphaFoldDB" id="A0AA88NQE5"/>
<evidence type="ECO:0000313" key="1">
    <source>
        <dbReference type="EMBL" id="KAK2861611.1"/>
    </source>
</evidence>
<dbReference type="EMBL" id="JAUPFM010000001">
    <property type="protein sequence ID" value="KAK2861611.1"/>
    <property type="molecule type" value="Genomic_DNA"/>
</dbReference>
<sequence length="100" mass="11115">MASPVGVGRGASAFLVCKYQVVTEMITQVNLTKKRFTKRVCVWSGTLDLDVLSEPRSPSLHHEEETTSAALLRDTFTEDVHLLETQFCPGHLVNHSCRVS</sequence>
<comment type="caution">
    <text evidence="1">The sequence shown here is derived from an EMBL/GenBank/DDBJ whole genome shotgun (WGS) entry which is preliminary data.</text>
</comment>
<accession>A0AA88NQE5</accession>
<reference evidence="1" key="1">
    <citation type="submission" date="2023-07" db="EMBL/GenBank/DDBJ databases">
        <title>Chromosome-level Genome Assembly of Striped Snakehead (Channa striata).</title>
        <authorList>
            <person name="Liu H."/>
        </authorList>
    </citation>
    <scope>NUCLEOTIDE SEQUENCE</scope>
    <source>
        <strain evidence="1">Gz</strain>
        <tissue evidence="1">Muscle</tissue>
    </source>
</reference>